<keyword evidence="17 21" id="KW-0170">Cobalt</keyword>
<dbReference type="EC" id="2.1.1.13" evidence="6 20"/>
<evidence type="ECO:0000256" key="6">
    <source>
        <dbReference type="ARBA" id="ARBA00012032"/>
    </source>
</evidence>
<comment type="function">
    <text evidence="18 21">Catalyzes the transfer of a methyl group from methyl-cobalamin to homocysteine, yielding enzyme-bound cob(I)alamin and methionine. Subsequently, remethylates the cofactor using methyltetrahydrofolate.</text>
</comment>
<comment type="domain">
    <text evidence="21">Modular enzyme with four functionally distinct domains. The isolated Hcy-binding domain catalyzes methyl transfer from free methylcobalamin to homocysteine. The Hcy-binding domain in association with the pterin-binding domain catalyzes the methylation of cob(I)alamin by methyltetrahydrofolate and the methylation of homocysteine. The B12-binding domain binds the cofactor. The AdoMet activation domain binds S-adenosyl-L-methionine. Under aerobic conditions cob(I)alamin can be converted to inactive cob(II)alamin. Reductive methylation by S-adenosyl-L-methionine and flavodoxin regenerates methylcobalamin.</text>
</comment>
<dbReference type="InterPro" id="IPR011822">
    <property type="entry name" value="MetH"/>
</dbReference>
<evidence type="ECO:0000259" key="30">
    <source>
        <dbReference type="PROSITE" id="PS51337"/>
    </source>
</evidence>
<dbReference type="GO" id="GO:0031419">
    <property type="term" value="F:cobalamin binding"/>
    <property type="evidence" value="ECO:0007669"/>
    <property type="project" value="UniProtKB-UniRule"/>
</dbReference>
<dbReference type="InterPro" id="IPR004223">
    <property type="entry name" value="VitB12-dep_Met_synth_activ_dom"/>
</dbReference>
<dbReference type="Pfam" id="PF02574">
    <property type="entry name" value="S-methyl_trans"/>
    <property type="match status" value="1"/>
</dbReference>
<evidence type="ECO:0000259" key="26">
    <source>
        <dbReference type="PROSITE" id="PS50970"/>
    </source>
</evidence>
<keyword evidence="32" id="KW-1185">Reference proteome</keyword>
<dbReference type="FunFam" id="1.10.1240.10:FF:000001">
    <property type="entry name" value="Methionine synthase"/>
    <property type="match status" value="1"/>
</dbReference>
<dbReference type="Gene3D" id="1.10.1240.10">
    <property type="entry name" value="Methionine synthase domain"/>
    <property type="match status" value="1"/>
</dbReference>
<dbReference type="FunFam" id="3.40.50.280:FF:000001">
    <property type="entry name" value="Methionine synthase"/>
    <property type="match status" value="1"/>
</dbReference>
<evidence type="ECO:0000256" key="10">
    <source>
        <dbReference type="ARBA" id="ARBA00022628"/>
    </source>
</evidence>
<dbReference type="Gene3D" id="3.40.50.280">
    <property type="entry name" value="Cobalamin-binding domain"/>
    <property type="match status" value="1"/>
</dbReference>
<dbReference type="InterPro" id="IPR036724">
    <property type="entry name" value="Cobalamin-bd_sf"/>
</dbReference>
<dbReference type="SUPFAM" id="SSF82282">
    <property type="entry name" value="Homocysteine S-methyltransferase"/>
    <property type="match status" value="1"/>
</dbReference>
<evidence type="ECO:0000313" key="32">
    <source>
        <dbReference type="Proteomes" id="UP000197277"/>
    </source>
</evidence>
<feature type="domain" description="Pterin-binding" evidence="27">
    <location>
        <begin position="393"/>
        <end position="654"/>
    </location>
</feature>
<feature type="region of interest" description="Disordered" evidence="25">
    <location>
        <begin position="338"/>
        <end position="373"/>
    </location>
</feature>
<feature type="domain" description="Hcy-binding" evidence="26">
    <location>
        <begin position="11"/>
        <end position="331"/>
    </location>
</feature>
<evidence type="ECO:0000256" key="23">
    <source>
        <dbReference type="PIRSR" id="PIRSR000381-2"/>
    </source>
</evidence>
<protein>
    <recommendedName>
        <fullName evidence="7 20">Methionine synthase</fullName>
        <ecNumber evidence="6 20">2.1.1.13</ecNumber>
    </recommendedName>
    <alternativeName>
        <fullName evidence="19 21">5-methyltetrahydrofolate--homocysteine methyltransferase</fullName>
    </alternativeName>
</protein>
<comment type="cofactor">
    <cofactor evidence="2 21 24">
        <name>Zn(2+)</name>
        <dbReference type="ChEBI" id="CHEBI:29105"/>
    </cofactor>
</comment>
<feature type="binding site" evidence="23">
    <location>
        <position position="845"/>
    </location>
    <ligand>
        <name>methylcob(III)alamin</name>
        <dbReference type="ChEBI" id="CHEBI:28115"/>
    </ligand>
</feature>
<dbReference type="PROSITE" id="PS51332">
    <property type="entry name" value="B12_BINDING"/>
    <property type="match status" value="1"/>
</dbReference>
<evidence type="ECO:0000256" key="20">
    <source>
        <dbReference type="NCBIfam" id="TIGR02082"/>
    </source>
</evidence>
<dbReference type="PIRSF" id="PIRSF000381">
    <property type="entry name" value="MetH"/>
    <property type="match status" value="1"/>
</dbReference>
<dbReference type="GO" id="GO:0050667">
    <property type="term" value="P:homocysteine metabolic process"/>
    <property type="evidence" value="ECO:0007669"/>
    <property type="project" value="TreeGrafter"/>
</dbReference>
<dbReference type="AlphaFoldDB" id="A0A246FM34"/>
<dbReference type="InterPro" id="IPR000489">
    <property type="entry name" value="Pterin-binding_dom"/>
</dbReference>
<feature type="binding site" evidence="22 24">
    <location>
        <position position="317"/>
    </location>
    <ligand>
        <name>Zn(2+)</name>
        <dbReference type="ChEBI" id="CHEBI:29105"/>
    </ligand>
</feature>
<dbReference type="InterPro" id="IPR036594">
    <property type="entry name" value="Meth_synthase_dom"/>
</dbReference>
<feature type="binding site" evidence="23">
    <location>
        <position position="901"/>
    </location>
    <ligand>
        <name>methylcob(III)alamin</name>
        <dbReference type="ChEBI" id="CHEBI:28115"/>
    </ligand>
</feature>
<dbReference type="Proteomes" id="UP000197277">
    <property type="component" value="Unassembled WGS sequence"/>
</dbReference>
<dbReference type="SUPFAM" id="SSF47644">
    <property type="entry name" value="Methionine synthase domain"/>
    <property type="match status" value="1"/>
</dbReference>
<feature type="binding site" evidence="22 24">
    <location>
        <position position="253"/>
    </location>
    <ligand>
        <name>Zn(2+)</name>
        <dbReference type="ChEBI" id="CHEBI:29105"/>
    </ligand>
</feature>
<evidence type="ECO:0000256" key="13">
    <source>
        <dbReference type="ARBA" id="ARBA00022723"/>
    </source>
</evidence>
<keyword evidence="10 21" id="KW-0846">Cobalamin</keyword>
<dbReference type="GO" id="GO:0008270">
    <property type="term" value="F:zinc ion binding"/>
    <property type="evidence" value="ECO:0007669"/>
    <property type="project" value="UniProtKB-UniRule"/>
</dbReference>
<dbReference type="Pfam" id="PF02310">
    <property type="entry name" value="B12-binding"/>
    <property type="match status" value="1"/>
</dbReference>
<evidence type="ECO:0000256" key="18">
    <source>
        <dbReference type="ARBA" id="ARBA00025552"/>
    </source>
</evidence>
<keyword evidence="16 21" id="KW-0486">Methionine biosynthesis</keyword>
<evidence type="ECO:0000256" key="9">
    <source>
        <dbReference type="ARBA" id="ARBA00022605"/>
    </source>
</evidence>
<dbReference type="UniPathway" id="UPA00051">
    <property type="reaction ID" value="UER00081"/>
</dbReference>
<keyword evidence="11 21" id="KW-0808">Transferase</keyword>
<feature type="domain" description="B12-binding" evidence="29">
    <location>
        <begin position="787"/>
        <end position="922"/>
    </location>
</feature>
<evidence type="ECO:0000256" key="7">
    <source>
        <dbReference type="ARBA" id="ARBA00013998"/>
    </source>
</evidence>
<dbReference type="InterPro" id="IPR037010">
    <property type="entry name" value="VitB12-dep_Met_synth_activ_sf"/>
</dbReference>
<organism evidence="31 32">
    <name type="scientific">Hymenobacter amundsenii</name>
    <dbReference type="NCBI Taxonomy" id="2006685"/>
    <lineage>
        <taxon>Bacteria</taxon>
        <taxon>Pseudomonadati</taxon>
        <taxon>Bacteroidota</taxon>
        <taxon>Cytophagia</taxon>
        <taxon>Cytophagales</taxon>
        <taxon>Hymenobacteraceae</taxon>
        <taxon>Hymenobacter</taxon>
    </lineage>
</organism>
<dbReference type="RefSeq" id="WP_088463822.1">
    <property type="nucleotide sequence ID" value="NZ_NIRR01000008.1"/>
</dbReference>
<dbReference type="InterPro" id="IPR050554">
    <property type="entry name" value="Met_Synthase/Corrinoid"/>
</dbReference>
<evidence type="ECO:0000256" key="1">
    <source>
        <dbReference type="ARBA" id="ARBA00001700"/>
    </source>
</evidence>
<feature type="binding site" evidence="23">
    <location>
        <begin position="797"/>
        <end position="801"/>
    </location>
    <ligand>
        <name>methylcob(III)alamin</name>
        <dbReference type="ChEBI" id="CHEBI:28115"/>
    </ligand>
</feature>
<reference evidence="31 32" key="1">
    <citation type="submission" date="2017-06" db="EMBL/GenBank/DDBJ databases">
        <title>Hymenobacter amundsenii sp. nov. isolated from regoliths in Antarctica.</title>
        <authorList>
            <person name="Sedlacek I."/>
            <person name="Kralova S."/>
            <person name="Pantucek R."/>
            <person name="Svec P."/>
            <person name="Holochova P."/>
            <person name="Stankova E."/>
            <person name="Vrbovska V."/>
            <person name="Busse H.-J."/>
        </authorList>
    </citation>
    <scope>NUCLEOTIDE SEQUENCE [LARGE SCALE GENOMIC DNA]</scope>
    <source>
        <strain evidence="31 32">CCM 8682</strain>
    </source>
</reference>
<evidence type="ECO:0000259" key="28">
    <source>
        <dbReference type="PROSITE" id="PS50974"/>
    </source>
</evidence>
<dbReference type="Pfam" id="PF00809">
    <property type="entry name" value="Pterin_bind"/>
    <property type="match status" value="1"/>
</dbReference>
<dbReference type="InterPro" id="IPR011005">
    <property type="entry name" value="Dihydropteroate_synth-like_sf"/>
</dbReference>
<evidence type="ECO:0000259" key="27">
    <source>
        <dbReference type="PROSITE" id="PS50972"/>
    </source>
</evidence>
<evidence type="ECO:0000256" key="8">
    <source>
        <dbReference type="ARBA" id="ARBA00022603"/>
    </source>
</evidence>
<keyword evidence="13 21" id="KW-0479">Metal-binding</keyword>
<dbReference type="Gene3D" id="3.10.196.10">
    <property type="entry name" value="Vitamin B12-dependent methionine synthase, activation domain"/>
    <property type="match status" value="1"/>
</dbReference>
<proteinExistence type="inferred from homology"/>
<dbReference type="OrthoDB" id="9803687at2"/>
<evidence type="ECO:0000256" key="21">
    <source>
        <dbReference type="PIRNR" id="PIRNR000381"/>
    </source>
</evidence>
<dbReference type="SUPFAM" id="SSF51717">
    <property type="entry name" value="Dihydropteroate synthetase-like"/>
    <property type="match status" value="1"/>
</dbReference>
<evidence type="ECO:0000256" key="15">
    <source>
        <dbReference type="ARBA" id="ARBA00022833"/>
    </source>
</evidence>
<name>A0A246FM34_9BACT</name>
<evidence type="ECO:0000256" key="12">
    <source>
        <dbReference type="ARBA" id="ARBA00022691"/>
    </source>
</evidence>
<comment type="similarity">
    <text evidence="5">Belongs to the vitamin-B12 dependent methionine synthase family.</text>
</comment>
<evidence type="ECO:0000256" key="25">
    <source>
        <dbReference type="SAM" id="MobiDB-lite"/>
    </source>
</evidence>
<dbReference type="InterPro" id="IPR003759">
    <property type="entry name" value="Cbl-bd_cap"/>
</dbReference>
<dbReference type="Gene3D" id="3.20.20.330">
    <property type="entry name" value="Homocysteine-binding-like domain"/>
    <property type="match status" value="1"/>
</dbReference>
<sequence length="1272" mass="140017">MPTVLTTPATTSPLHAILRQRVLILDGAMGTMIQRHPLTEADFRGARFADHPKPLRGNNDLLSLTRPDIIRDIHAEYFAAGADMVETNTFSGTTIAQADYGLEHVVYELNYESARLAREAADEYTALTPGKPRFVAGAVGPTNRTASISPDVNRPGFRAVTFDELATAYLEQVRGLVDGGSDALLIETIFDTLNAKAALYAVQKFFDEGGRVVPVMISGTITDASGRTLSGQTVEAFWNSIRHLPLLSVGLNCALGADQLQVYVKELSRIADVHISAYPNAGLPNAFGGYDESAQEFADVVEGYLAEGLVTVVGGCCGTTPQHIAALSALAERYAPRKIASPPGPLSREREPNGPIRTESSGSPSLKERGPGGEAITRLAGLEPFNITSDSLFVNVGERCNVTGSRAFARLIRAGDYEAALKVARDQVEGGAQVIDVNMDEGMLDSELAMTTFLHLIASEPDISRVPVMIDSSKWTVLEAGLKCVQGKSIVNSISLKEGEDVFRQRARTVRQYGAAVVVMAFDEDGQADSYQRRIDICRRSYDILVNEVGFPAEDIIFDPNILTVGTGLDEHRNYALDFIEAVRWIKQNLPGALTSGGVSNISFSYRGNDVVREAMHSAFLYHAIRAGLDMGIVNPSQLAVYDEVPKDLLELVEDVLLNRRPDATERLVDFAETVKDQKANSSQLTANSQNEWRSLPVKERLQHALVKGITEFIDEDTEEVRQLVGRPLEVIEGPLMAGMNVVGDLFGAGKMFLPQVVKSARVMKKAVAYLEPYLLADKQSGERQTAGKILLATVKGDVHDIGKNIVGVVLACNNFDIVDLGVMVPLERILDEAQKQNADVIGLSGLITPSLDEMVYVAQEMEKRGLKTPLLIGGATTSRLHAAVKIAPQYSGPIVHVNDASRSVGVAASLLGSGQQVYAHAIRDEYRQLREDYAGRQRDKNYLPIEAARANGFKADWATTPIVTPTFLGTKTLDNYDLAELATYIDWTPFFQTWELKGRYPRLLTDENVGEAATQLFEDAQNMLRRIIDEKWLTARAVVGFWPANTVGHDTVQVYQDETRQQVQTEFFTLRQQSEKAEGVPNLAFSDFLAPHDTGRTDYLGGFAVTAGIGIEEHLERFAQEHDDYSSIMLKALADRLAEAFAERLHQRVREEFWGYNPAENLSNDDLIQEKYRGVRPAPGYPGCPDHTEKITLFELLDAEANTGIRLTENLAMYPASSVSGLYYAHPESRYFGLGRIGQDQVQDMAERKHMPLPELERWLMPNLNYEPKTM</sequence>
<dbReference type="CDD" id="cd00740">
    <property type="entry name" value="MeTr"/>
    <property type="match status" value="1"/>
</dbReference>
<dbReference type="NCBIfam" id="NF007024">
    <property type="entry name" value="PRK09490.1"/>
    <property type="match status" value="1"/>
</dbReference>
<comment type="caution">
    <text evidence="31">The sequence shown here is derived from an EMBL/GenBank/DDBJ whole genome shotgun (WGS) entry which is preliminary data.</text>
</comment>
<dbReference type="PROSITE" id="PS50974">
    <property type="entry name" value="ADOMET_ACTIVATION"/>
    <property type="match status" value="1"/>
</dbReference>
<dbReference type="GO" id="GO:0046653">
    <property type="term" value="P:tetrahydrofolate metabolic process"/>
    <property type="evidence" value="ECO:0007669"/>
    <property type="project" value="TreeGrafter"/>
</dbReference>
<evidence type="ECO:0000256" key="24">
    <source>
        <dbReference type="PROSITE-ProRule" id="PRU00333"/>
    </source>
</evidence>
<dbReference type="InterPro" id="IPR033706">
    <property type="entry name" value="Met_synthase_B12-bd"/>
</dbReference>
<gene>
    <name evidence="31" type="ORF">CDA63_07465</name>
</gene>
<evidence type="ECO:0000256" key="16">
    <source>
        <dbReference type="ARBA" id="ARBA00023167"/>
    </source>
</evidence>
<dbReference type="SMART" id="SM01018">
    <property type="entry name" value="B12-binding_2"/>
    <property type="match status" value="1"/>
</dbReference>
<dbReference type="GO" id="GO:0032259">
    <property type="term" value="P:methylation"/>
    <property type="evidence" value="ECO:0007669"/>
    <property type="project" value="UniProtKB-KW"/>
</dbReference>
<evidence type="ECO:0000313" key="31">
    <source>
        <dbReference type="EMBL" id="OWP63816.1"/>
    </source>
</evidence>
<dbReference type="NCBIfam" id="TIGR02082">
    <property type="entry name" value="metH"/>
    <property type="match status" value="1"/>
</dbReference>
<evidence type="ECO:0000256" key="19">
    <source>
        <dbReference type="ARBA" id="ARBA00031040"/>
    </source>
</evidence>
<feature type="binding site" evidence="23">
    <location>
        <position position="1177"/>
    </location>
    <ligand>
        <name>S-adenosyl-L-methionine</name>
        <dbReference type="ChEBI" id="CHEBI:59789"/>
    </ligand>
</feature>
<evidence type="ECO:0000256" key="3">
    <source>
        <dbReference type="ARBA" id="ARBA00001956"/>
    </source>
</evidence>
<dbReference type="SUPFAM" id="SSF52242">
    <property type="entry name" value="Cobalamin (vitamin B12)-binding domain"/>
    <property type="match status" value="1"/>
</dbReference>
<comment type="cofactor">
    <cofactor evidence="3 21 22">
        <name>methylcob(III)alamin</name>
        <dbReference type="ChEBI" id="CHEBI:28115"/>
    </cofactor>
</comment>
<feature type="binding site" evidence="22 24">
    <location>
        <position position="316"/>
    </location>
    <ligand>
        <name>Zn(2+)</name>
        <dbReference type="ChEBI" id="CHEBI:29105"/>
    </ligand>
</feature>
<dbReference type="InterPro" id="IPR003726">
    <property type="entry name" value="HCY_dom"/>
</dbReference>
<evidence type="ECO:0000256" key="5">
    <source>
        <dbReference type="ARBA" id="ARBA00010398"/>
    </source>
</evidence>
<comment type="catalytic activity">
    <reaction evidence="1 21">
        <text>(6S)-5-methyl-5,6,7,8-tetrahydrofolate + L-homocysteine = (6S)-5,6,7,8-tetrahydrofolate + L-methionine</text>
        <dbReference type="Rhea" id="RHEA:11172"/>
        <dbReference type="ChEBI" id="CHEBI:18608"/>
        <dbReference type="ChEBI" id="CHEBI:57453"/>
        <dbReference type="ChEBI" id="CHEBI:57844"/>
        <dbReference type="ChEBI" id="CHEBI:58199"/>
        <dbReference type="EC" id="2.1.1.13"/>
    </reaction>
</comment>
<feature type="binding site" evidence="23">
    <location>
        <begin position="1232"/>
        <end position="1233"/>
    </location>
    <ligand>
        <name>S-adenosyl-L-methionine</name>
        <dbReference type="ChEBI" id="CHEBI:59789"/>
    </ligand>
</feature>
<feature type="binding site" evidence="23">
    <location>
        <position position="733"/>
    </location>
    <ligand>
        <name>methylcob(III)alamin</name>
        <dbReference type="ChEBI" id="CHEBI:28115"/>
    </ligand>
</feature>
<keyword evidence="14" id="KW-0677">Repeat</keyword>
<feature type="binding site" evidence="23">
    <location>
        <position position="849"/>
    </location>
    <ligand>
        <name>methylcob(III)alamin</name>
        <dbReference type="ChEBI" id="CHEBI:28115"/>
    </ligand>
</feature>
<dbReference type="FunFam" id="3.20.20.330:FF:000001">
    <property type="entry name" value="Methionine synthase"/>
    <property type="match status" value="1"/>
</dbReference>
<dbReference type="Gene3D" id="1.10.288.10">
    <property type="entry name" value="Cobalamin-dependent Methionine Synthase, domain 2"/>
    <property type="match status" value="1"/>
</dbReference>
<dbReference type="EMBL" id="NIRR01000008">
    <property type="protein sequence ID" value="OWP63816.1"/>
    <property type="molecule type" value="Genomic_DNA"/>
</dbReference>
<dbReference type="PROSITE" id="PS51337">
    <property type="entry name" value="B12_BINDING_NTER"/>
    <property type="match status" value="1"/>
</dbReference>
<evidence type="ECO:0000256" key="14">
    <source>
        <dbReference type="ARBA" id="ARBA00022737"/>
    </source>
</evidence>
<evidence type="ECO:0000259" key="29">
    <source>
        <dbReference type="PROSITE" id="PS51332"/>
    </source>
</evidence>
<dbReference type="CDD" id="cd02069">
    <property type="entry name" value="methionine_synthase_B12_BD"/>
    <property type="match status" value="1"/>
</dbReference>
<keyword evidence="9 21" id="KW-0028">Amino-acid biosynthesis</keyword>
<evidence type="ECO:0000256" key="22">
    <source>
        <dbReference type="PIRSR" id="PIRSR000381-1"/>
    </source>
</evidence>
<dbReference type="PROSITE" id="PS50972">
    <property type="entry name" value="PTERIN_BINDING"/>
    <property type="match status" value="1"/>
</dbReference>
<evidence type="ECO:0000256" key="11">
    <source>
        <dbReference type="ARBA" id="ARBA00022679"/>
    </source>
</evidence>
<keyword evidence="15 21" id="KW-0862">Zinc</keyword>
<dbReference type="Gene3D" id="3.20.20.20">
    <property type="entry name" value="Dihydropteroate synthase-like"/>
    <property type="match status" value="1"/>
</dbReference>
<feature type="domain" description="B12-binding N-terminal" evidence="30">
    <location>
        <begin position="689"/>
        <end position="783"/>
    </location>
</feature>
<dbReference type="Pfam" id="PF02965">
    <property type="entry name" value="Met_synt_B12"/>
    <property type="match status" value="1"/>
</dbReference>
<dbReference type="PROSITE" id="PS50970">
    <property type="entry name" value="HCY"/>
    <property type="match status" value="1"/>
</dbReference>
<accession>A0A246FM34</accession>
<comment type="pathway">
    <text evidence="4 21">Amino-acid biosynthesis; L-methionine biosynthesis via de novo pathway; L-methionine from L-homocysteine (MetH route): step 1/1.</text>
</comment>
<keyword evidence="8 21" id="KW-0489">Methyltransferase</keyword>
<evidence type="ECO:0000256" key="17">
    <source>
        <dbReference type="ARBA" id="ARBA00023285"/>
    </source>
</evidence>
<feature type="binding site" evidence="23">
    <location>
        <position position="987"/>
    </location>
    <ligand>
        <name>S-adenosyl-L-methionine</name>
        <dbReference type="ChEBI" id="CHEBI:59789"/>
    </ligand>
</feature>
<feature type="domain" description="AdoMet activation" evidence="28">
    <location>
        <begin position="937"/>
        <end position="1270"/>
    </location>
</feature>
<dbReference type="FunFam" id="3.20.20.20:FF:000002">
    <property type="entry name" value="Methionine synthase"/>
    <property type="match status" value="1"/>
</dbReference>
<dbReference type="GO" id="GO:0005829">
    <property type="term" value="C:cytosol"/>
    <property type="evidence" value="ECO:0007669"/>
    <property type="project" value="TreeGrafter"/>
</dbReference>
<feature type="binding site" description="axial binding residue" evidence="22">
    <location>
        <position position="800"/>
    </location>
    <ligand>
        <name>methylcob(III)alamin</name>
        <dbReference type="ChEBI" id="CHEBI:28115"/>
    </ligand>
    <ligandPart>
        <name>Co</name>
        <dbReference type="ChEBI" id="CHEBI:27638"/>
    </ligandPart>
</feature>
<dbReference type="PANTHER" id="PTHR45833:SF1">
    <property type="entry name" value="METHIONINE SYNTHASE"/>
    <property type="match status" value="1"/>
</dbReference>
<dbReference type="InterPro" id="IPR006158">
    <property type="entry name" value="Cobalamin-bd"/>
</dbReference>
<dbReference type="InterPro" id="IPR036589">
    <property type="entry name" value="HCY_dom_sf"/>
</dbReference>
<keyword evidence="12 21" id="KW-0949">S-adenosyl-L-methionine</keyword>
<evidence type="ECO:0000256" key="4">
    <source>
        <dbReference type="ARBA" id="ARBA00005178"/>
    </source>
</evidence>
<evidence type="ECO:0000256" key="2">
    <source>
        <dbReference type="ARBA" id="ARBA00001947"/>
    </source>
</evidence>
<dbReference type="SUPFAM" id="SSF56507">
    <property type="entry name" value="Methionine synthase activation domain-like"/>
    <property type="match status" value="1"/>
</dbReference>
<dbReference type="PANTHER" id="PTHR45833">
    <property type="entry name" value="METHIONINE SYNTHASE"/>
    <property type="match status" value="1"/>
</dbReference>
<dbReference type="Pfam" id="PF02607">
    <property type="entry name" value="B12-binding_2"/>
    <property type="match status" value="1"/>
</dbReference>
<dbReference type="GO" id="GO:0008705">
    <property type="term" value="F:methionine synthase activity"/>
    <property type="evidence" value="ECO:0007669"/>
    <property type="project" value="UniProtKB-UniRule"/>
</dbReference>